<dbReference type="Proteomes" id="UP000178367">
    <property type="component" value="Unassembled WGS sequence"/>
</dbReference>
<dbReference type="InterPro" id="IPR043733">
    <property type="entry name" value="DUF5677"/>
</dbReference>
<dbReference type="AlphaFoldDB" id="A0A1F5SEZ4"/>
<protein>
    <submittedName>
        <fullName evidence="1">Uncharacterized protein</fullName>
    </submittedName>
</protein>
<dbReference type="Pfam" id="PF18928">
    <property type="entry name" value="DUF5677"/>
    <property type="match status" value="1"/>
</dbReference>
<evidence type="ECO:0000313" key="1">
    <source>
        <dbReference type="EMBL" id="OGF25280.1"/>
    </source>
</evidence>
<name>A0A1F5SEZ4_9BACT</name>
<accession>A0A1F5SEZ4</accession>
<proteinExistence type="predicted"/>
<evidence type="ECO:0000313" key="2">
    <source>
        <dbReference type="Proteomes" id="UP000178367"/>
    </source>
</evidence>
<gene>
    <name evidence="1" type="ORF">A2227_07840</name>
</gene>
<organism evidence="1 2">
    <name type="scientific">Candidatus Falkowbacteria bacterium RIFOXYA2_FULL_47_19</name>
    <dbReference type="NCBI Taxonomy" id="1797994"/>
    <lineage>
        <taxon>Bacteria</taxon>
        <taxon>Candidatus Falkowiibacteriota</taxon>
    </lineage>
</organism>
<reference evidence="1 2" key="1">
    <citation type="journal article" date="2016" name="Nat. Commun.">
        <title>Thousands of microbial genomes shed light on interconnected biogeochemical processes in an aquifer system.</title>
        <authorList>
            <person name="Anantharaman K."/>
            <person name="Brown C.T."/>
            <person name="Hug L.A."/>
            <person name="Sharon I."/>
            <person name="Castelle C.J."/>
            <person name="Probst A.J."/>
            <person name="Thomas B.C."/>
            <person name="Singh A."/>
            <person name="Wilkins M.J."/>
            <person name="Karaoz U."/>
            <person name="Brodie E.L."/>
            <person name="Williams K.H."/>
            <person name="Hubbard S.S."/>
            <person name="Banfield J.F."/>
        </authorList>
    </citation>
    <scope>NUCLEOTIDE SEQUENCE [LARGE SCALE GENOMIC DNA]</scope>
</reference>
<sequence>MEIYYQLLEKLRTIAEKSLTNHPEPKEEKAGLLLYAVGKADKTLCAIVLLCRNGMGEDALILCRSIFEICITVEYIFKDQTDYRAKRYFSYDWVQRKKMLGYISTVPHMKKYLTPDNLQIANDIKKNAKKVNMLYKYGSTWSDKSIYEMASDVGFLDLYQTAYRIQCNLSHSNPRSMNDYFKEENGHLIINSGPSDNLVQETLVTSFHSYYYILMKLNNYFKKGHDTELRVIEKEFIKASNTSI</sequence>
<comment type="caution">
    <text evidence="1">The sequence shown here is derived from an EMBL/GenBank/DDBJ whole genome shotgun (WGS) entry which is preliminary data.</text>
</comment>
<dbReference type="EMBL" id="MFGB01000022">
    <property type="protein sequence ID" value="OGF25280.1"/>
    <property type="molecule type" value="Genomic_DNA"/>
</dbReference>